<organism evidence="2 3">
    <name type="scientific">Hymenobacter ginsengisoli</name>
    <dbReference type="NCBI Taxonomy" id="1051626"/>
    <lineage>
        <taxon>Bacteria</taxon>
        <taxon>Pseudomonadati</taxon>
        <taxon>Bacteroidota</taxon>
        <taxon>Cytophagia</taxon>
        <taxon>Cytophagales</taxon>
        <taxon>Hymenobacteraceae</taxon>
        <taxon>Hymenobacter</taxon>
    </lineage>
</organism>
<proteinExistence type="predicted"/>
<evidence type="ECO:0000256" key="1">
    <source>
        <dbReference type="SAM" id="Phobius"/>
    </source>
</evidence>
<reference evidence="3" key="1">
    <citation type="journal article" date="2019" name="Int. J. Syst. Evol. Microbiol.">
        <title>The Global Catalogue of Microorganisms (GCM) 10K type strain sequencing project: providing services to taxonomists for standard genome sequencing and annotation.</title>
        <authorList>
            <consortium name="The Broad Institute Genomics Platform"/>
            <consortium name="The Broad Institute Genome Sequencing Center for Infectious Disease"/>
            <person name="Wu L."/>
            <person name="Ma J."/>
        </authorList>
    </citation>
    <scope>NUCLEOTIDE SEQUENCE [LARGE SCALE GENOMIC DNA]</scope>
    <source>
        <strain evidence="3">JCM 17841</strain>
    </source>
</reference>
<evidence type="ECO:0008006" key="4">
    <source>
        <dbReference type="Google" id="ProtNLM"/>
    </source>
</evidence>
<gene>
    <name evidence="2" type="ORF">GCM10023172_16500</name>
</gene>
<protein>
    <recommendedName>
        <fullName evidence="4">DUF2809 domain-containing protein</fullName>
    </recommendedName>
</protein>
<keyword evidence="1" id="KW-0472">Membrane</keyword>
<name>A0ABP8QAJ5_9BACT</name>
<keyword evidence="1" id="KW-1133">Transmembrane helix</keyword>
<keyword evidence="1" id="KW-0812">Transmembrane</keyword>
<dbReference type="InterPro" id="IPR021257">
    <property type="entry name" value="DUF2809"/>
</dbReference>
<keyword evidence="3" id="KW-1185">Reference proteome</keyword>
<dbReference type="RefSeq" id="WP_208130676.1">
    <property type="nucleotide sequence ID" value="NZ_BAABGQ010000005.1"/>
</dbReference>
<dbReference type="EMBL" id="BAABGQ010000005">
    <property type="protein sequence ID" value="GAA4498825.1"/>
    <property type="molecule type" value="Genomic_DNA"/>
</dbReference>
<feature type="transmembrane region" description="Helical" evidence="1">
    <location>
        <begin position="6"/>
        <end position="27"/>
    </location>
</feature>
<evidence type="ECO:0000313" key="3">
    <source>
        <dbReference type="Proteomes" id="UP001501243"/>
    </source>
</evidence>
<feature type="transmembrane region" description="Helical" evidence="1">
    <location>
        <begin position="58"/>
        <end position="80"/>
    </location>
</feature>
<feature type="transmembrane region" description="Helical" evidence="1">
    <location>
        <begin position="34"/>
        <end position="52"/>
    </location>
</feature>
<evidence type="ECO:0000313" key="2">
    <source>
        <dbReference type="EMBL" id="GAA4498825.1"/>
    </source>
</evidence>
<dbReference type="Pfam" id="PF10990">
    <property type="entry name" value="DUF2809"/>
    <property type="match status" value="1"/>
</dbReference>
<comment type="caution">
    <text evidence="2">The sequence shown here is derived from an EMBL/GenBank/DDBJ whole genome shotgun (WGS) entry which is preliminary data.</text>
</comment>
<accession>A0ABP8QAJ5</accession>
<sequence>MGHAKWAYGGLAAGLLGLEGLIARFAHDHFIRPYAGDFLITIFLYCLGRALTRWPAGRVLVGALLLSYLVELTQYAHLLAALGWQHVRVARLVLGSAFSWADMLAYTLGALLVLATGPRRSVQF</sequence>
<dbReference type="Proteomes" id="UP001501243">
    <property type="component" value="Unassembled WGS sequence"/>
</dbReference>
<feature type="transmembrane region" description="Helical" evidence="1">
    <location>
        <begin position="92"/>
        <end position="115"/>
    </location>
</feature>